<proteinExistence type="predicted"/>
<name>A0ACB8AU74_9AGAM</name>
<keyword evidence="2" id="KW-1185">Reference proteome</keyword>
<sequence>MSRHRLVRNMNLDNELDDDALSDGGDDGMTPEQQAQMSDAFDYVRSIMGDEATSGLDDRIIQDTLWEVYFDVQRALDWLYQEHERRAAARERRGERLFALSVSASIFKELNVYHARYSRPAANILGKALPSPPDGEQEEYIYHEVGDSRFEYEDGAGRPRVPLIVLAQQGQYQQDYYTDDYAESSGRLSPITEHTEVTEPSRHWPSKQQLLAMNNPRAPSSTGSSTSYGQVIDSRARDVSNEDYNEIPIDPNAIPPSPSLSAVKRLSRYDSPPSLIRSESRSSLETPPPRPPSAPVPLMETIPDIPDYKSKSSRAFQGAPQAAGNGTVKKSKLSMLASSRASSASRSSRSSDLESTSIVTYPALRPAPESRLSLVSTAPSTVKPSNTSKSLPPKPPSTTSSSMSSHVRRAIQTAMELEDHDRKGRSNGGSKSVSSTSSTTSTVKPPAPRSPPPHDSVAPVTSPRPQSKLALLAQAKADAIIKAKPPSSPPRELPQPHTKYLTPIANGSTVTTAITTSYQSLHSLSTPSKQEVVPLVPLASNEARQSKLAMKIKKSQEKPSSQSSTAEEDMSALPVSPMFLPKASRSRASPSAFASLLIDDPLTFVDPKDGHKEPKYGREELKLMEMYQASLSNSSRQSHSSDTGARSKRHRSKPVPPVSGPPHGFAFDSPSPDDVVFNARRGTSLARQR</sequence>
<evidence type="ECO:0000313" key="2">
    <source>
        <dbReference type="Proteomes" id="UP000790377"/>
    </source>
</evidence>
<gene>
    <name evidence="1" type="ORF">BJ138DRAFT_1108596</name>
</gene>
<dbReference type="EMBL" id="MU267589">
    <property type="protein sequence ID" value="KAH7916814.1"/>
    <property type="molecule type" value="Genomic_DNA"/>
</dbReference>
<comment type="caution">
    <text evidence="1">The sequence shown here is derived from an EMBL/GenBank/DDBJ whole genome shotgun (WGS) entry which is preliminary data.</text>
</comment>
<evidence type="ECO:0000313" key="1">
    <source>
        <dbReference type="EMBL" id="KAH7916814.1"/>
    </source>
</evidence>
<organism evidence="1 2">
    <name type="scientific">Hygrophoropsis aurantiaca</name>
    <dbReference type="NCBI Taxonomy" id="72124"/>
    <lineage>
        <taxon>Eukaryota</taxon>
        <taxon>Fungi</taxon>
        <taxon>Dikarya</taxon>
        <taxon>Basidiomycota</taxon>
        <taxon>Agaricomycotina</taxon>
        <taxon>Agaricomycetes</taxon>
        <taxon>Agaricomycetidae</taxon>
        <taxon>Boletales</taxon>
        <taxon>Coniophorineae</taxon>
        <taxon>Hygrophoropsidaceae</taxon>
        <taxon>Hygrophoropsis</taxon>
    </lineage>
</organism>
<dbReference type="Proteomes" id="UP000790377">
    <property type="component" value="Unassembled WGS sequence"/>
</dbReference>
<reference evidence="1" key="1">
    <citation type="journal article" date="2021" name="New Phytol.">
        <title>Evolutionary innovations through gain and loss of genes in the ectomycorrhizal Boletales.</title>
        <authorList>
            <person name="Wu G."/>
            <person name="Miyauchi S."/>
            <person name="Morin E."/>
            <person name="Kuo A."/>
            <person name="Drula E."/>
            <person name="Varga T."/>
            <person name="Kohler A."/>
            <person name="Feng B."/>
            <person name="Cao Y."/>
            <person name="Lipzen A."/>
            <person name="Daum C."/>
            <person name="Hundley H."/>
            <person name="Pangilinan J."/>
            <person name="Johnson J."/>
            <person name="Barry K."/>
            <person name="LaButti K."/>
            <person name="Ng V."/>
            <person name="Ahrendt S."/>
            <person name="Min B."/>
            <person name="Choi I.G."/>
            <person name="Park H."/>
            <person name="Plett J.M."/>
            <person name="Magnuson J."/>
            <person name="Spatafora J.W."/>
            <person name="Nagy L.G."/>
            <person name="Henrissat B."/>
            <person name="Grigoriev I.V."/>
            <person name="Yang Z.L."/>
            <person name="Xu J."/>
            <person name="Martin F.M."/>
        </authorList>
    </citation>
    <scope>NUCLEOTIDE SEQUENCE</scope>
    <source>
        <strain evidence="1">ATCC 28755</strain>
    </source>
</reference>
<protein>
    <submittedName>
        <fullName evidence="1">HBS1 N-terminus-domain-containing protein</fullName>
    </submittedName>
</protein>
<accession>A0ACB8AU74</accession>